<evidence type="ECO:0000259" key="2">
    <source>
        <dbReference type="PROSITE" id="PS50097"/>
    </source>
</evidence>
<dbReference type="Pfam" id="PF00651">
    <property type="entry name" value="BTB"/>
    <property type="match status" value="1"/>
</dbReference>
<dbReference type="EMBL" id="MU004237">
    <property type="protein sequence ID" value="KAF2668092.1"/>
    <property type="molecule type" value="Genomic_DNA"/>
</dbReference>
<dbReference type="AlphaFoldDB" id="A0A6A6U7G8"/>
<proteinExistence type="predicted"/>
<dbReference type="InterPro" id="IPR000210">
    <property type="entry name" value="BTB/POZ_dom"/>
</dbReference>
<dbReference type="PROSITE" id="PS50097">
    <property type="entry name" value="BTB"/>
    <property type="match status" value="1"/>
</dbReference>
<sequence>MAPPSIPSKSAASQRTVSDNKYRVTRRPIPGRLDHIKTEVVKVLVGKSEEAFMVHIGHLISTSDFFKAMLRSGANFKENNESTIKLPECLPETFSLYVEFIYAGQISMDKTLDVTSQYWPLTRLIRLADYIQSVELYNVAIDAFIDVCKDTNKSPPLTVVQTAYDDLQSDSSFIQLLVDMTANSNCYAEKDVPTAMMDSKNLGVFWFRVAQAMKKTEATPGDAENGRGSFGNHKTRYHRQKIPTAQEANKSD</sequence>
<dbReference type="PANTHER" id="PTHR47843:SF2">
    <property type="entry name" value="BTB DOMAIN-CONTAINING PROTEIN"/>
    <property type="match status" value="1"/>
</dbReference>
<feature type="region of interest" description="Disordered" evidence="1">
    <location>
        <begin position="217"/>
        <end position="252"/>
    </location>
</feature>
<dbReference type="Proteomes" id="UP000799302">
    <property type="component" value="Unassembled WGS sequence"/>
</dbReference>
<evidence type="ECO:0000313" key="3">
    <source>
        <dbReference type="EMBL" id="KAF2668092.1"/>
    </source>
</evidence>
<feature type="domain" description="BTB" evidence="2">
    <location>
        <begin position="39"/>
        <end position="110"/>
    </location>
</feature>
<evidence type="ECO:0000256" key="1">
    <source>
        <dbReference type="SAM" id="MobiDB-lite"/>
    </source>
</evidence>
<evidence type="ECO:0000313" key="4">
    <source>
        <dbReference type="Proteomes" id="UP000799302"/>
    </source>
</evidence>
<dbReference type="CDD" id="cd18186">
    <property type="entry name" value="BTB_POZ_ZBTB_KLHL-like"/>
    <property type="match status" value="1"/>
</dbReference>
<dbReference type="OrthoDB" id="1022638at2759"/>
<keyword evidence="4" id="KW-1185">Reference proteome</keyword>
<feature type="region of interest" description="Disordered" evidence="1">
    <location>
        <begin position="1"/>
        <end position="20"/>
    </location>
</feature>
<dbReference type="Gene3D" id="3.30.710.10">
    <property type="entry name" value="Potassium Channel Kv1.1, Chain A"/>
    <property type="match status" value="1"/>
</dbReference>
<gene>
    <name evidence="3" type="ORF">BT63DRAFT_472815</name>
</gene>
<protein>
    <recommendedName>
        <fullName evidence="2">BTB domain-containing protein</fullName>
    </recommendedName>
</protein>
<name>A0A6A6U7G8_9PEZI</name>
<reference evidence="3" key="1">
    <citation type="journal article" date="2020" name="Stud. Mycol.">
        <title>101 Dothideomycetes genomes: a test case for predicting lifestyles and emergence of pathogens.</title>
        <authorList>
            <person name="Haridas S."/>
            <person name="Albert R."/>
            <person name="Binder M."/>
            <person name="Bloem J."/>
            <person name="Labutti K."/>
            <person name="Salamov A."/>
            <person name="Andreopoulos B."/>
            <person name="Baker S."/>
            <person name="Barry K."/>
            <person name="Bills G."/>
            <person name="Bluhm B."/>
            <person name="Cannon C."/>
            <person name="Castanera R."/>
            <person name="Culley D."/>
            <person name="Daum C."/>
            <person name="Ezra D."/>
            <person name="Gonzalez J."/>
            <person name="Henrissat B."/>
            <person name="Kuo A."/>
            <person name="Liang C."/>
            <person name="Lipzen A."/>
            <person name="Lutzoni F."/>
            <person name="Magnuson J."/>
            <person name="Mondo S."/>
            <person name="Nolan M."/>
            <person name="Ohm R."/>
            <person name="Pangilinan J."/>
            <person name="Park H.-J."/>
            <person name="Ramirez L."/>
            <person name="Alfaro M."/>
            <person name="Sun H."/>
            <person name="Tritt A."/>
            <person name="Yoshinaga Y."/>
            <person name="Zwiers L.-H."/>
            <person name="Turgeon B."/>
            <person name="Goodwin S."/>
            <person name="Spatafora J."/>
            <person name="Crous P."/>
            <person name="Grigoriev I."/>
        </authorList>
    </citation>
    <scope>NUCLEOTIDE SEQUENCE</scope>
    <source>
        <strain evidence="3">CBS 115976</strain>
    </source>
</reference>
<dbReference type="SUPFAM" id="SSF54695">
    <property type="entry name" value="POZ domain"/>
    <property type="match status" value="1"/>
</dbReference>
<dbReference type="PANTHER" id="PTHR47843">
    <property type="entry name" value="BTB DOMAIN-CONTAINING PROTEIN-RELATED"/>
    <property type="match status" value="1"/>
</dbReference>
<dbReference type="InterPro" id="IPR011333">
    <property type="entry name" value="SKP1/BTB/POZ_sf"/>
</dbReference>
<accession>A0A6A6U7G8</accession>
<organism evidence="3 4">
    <name type="scientific">Microthyrium microscopicum</name>
    <dbReference type="NCBI Taxonomy" id="703497"/>
    <lineage>
        <taxon>Eukaryota</taxon>
        <taxon>Fungi</taxon>
        <taxon>Dikarya</taxon>
        <taxon>Ascomycota</taxon>
        <taxon>Pezizomycotina</taxon>
        <taxon>Dothideomycetes</taxon>
        <taxon>Dothideomycetes incertae sedis</taxon>
        <taxon>Microthyriales</taxon>
        <taxon>Microthyriaceae</taxon>
        <taxon>Microthyrium</taxon>
    </lineage>
</organism>